<protein>
    <submittedName>
        <fullName evidence="17">TonB-dependent receptor</fullName>
    </submittedName>
</protein>
<dbReference type="OrthoDB" id="9764669at2"/>
<dbReference type="SUPFAM" id="SSF56935">
    <property type="entry name" value="Porins"/>
    <property type="match status" value="1"/>
</dbReference>
<keyword evidence="6 13" id="KW-0812">Transmembrane</keyword>
<keyword evidence="3 13" id="KW-0813">Transport</keyword>
<dbReference type="PANTHER" id="PTHR30069">
    <property type="entry name" value="TONB-DEPENDENT OUTER MEMBRANE RECEPTOR"/>
    <property type="match status" value="1"/>
</dbReference>
<evidence type="ECO:0000256" key="14">
    <source>
        <dbReference type="RuleBase" id="RU003357"/>
    </source>
</evidence>
<evidence type="ECO:0000256" key="1">
    <source>
        <dbReference type="ARBA" id="ARBA00004571"/>
    </source>
</evidence>
<keyword evidence="4 13" id="KW-1134">Transmembrane beta strand</keyword>
<dbReference type="GO" id="GO:0015232">
    <property type="term" value="F:heme transmembrane transporter activity"/>
    <property type="evidence" value="ECO:0007669"/>
    <property type="project" value="InterPro"/>
</dbReference>
<dbReference type="NCBIfam" id="TIGR01785">
    <property type="entry name" value="TonB-hemin"/>
    <property type="match status" value="1"/>
</dbReference>
<dbReference type="InterPro" id="IPR039426">
    <property type="entry name" value="TonB-dep_rcpt-like"/>
</dbReference>
<evidence type="ECO:0000256" key="5">
    <source>
        <dbReference type="ARBA" id="ARBA00022496"/>
    </source>
</evidence>
<dbReference type="Pfam" id="PF07715">
    <property type="entry name" value="Plug"/>
    <property type="match status" value="1"/>
</dbReference>
<evidence type="ECO:0000256" key="8">
    <source>
        <dbReference type="ARBA" id="ARBA00023004"/>
    </source>
</evidence>
<dbReference type="Gene3D" id="2.40.170.20">
    <property type="entry name" value="TonB-dependent receptor, beta-barrel domain"/>
    <property type="match status" value="1"/>
</dbReference>
<evidence type="ECO:0000256" key="9">
    <source>
        <dbReference type="ARBA" id="ARBA00023077"/>
    </source>
</evidence>
<evidence type="ECO:0000256" key="13">
    <source>
        <dbReference type="PROSITE-ProRule" id="PRU01360"/>
    </source>
</evidence>
<keyword evidence="9 14" id="KW-0798">TonB box</keyword>
<keyword evidence="8" id="KW-0408">Iron</keyword>
<feature type="region of interest" description="Disordered" evidence="15">
    <location>
        <begin position="1"/>
        <end position="24"/>
    </location>
</feature>
<dbReference type="Proteomes" id="UP000239990">
    <property type="component" value="Unassembled WGS sequence"/>
</dbReference>
<feature type="compositionally biased region" description="Low complexity" evidence="15">
    <location>
        <begin position="590"/>
        <end position="603"/>
    </location>
</feature>
<name>A0A2S5GJI1_9BURK</name>
<evidence type="ECO:0000256" key="11">
    <source>
        <dbReference type="ARBA" id="ARBA00023170"/>
    </source>
</evidence>
<dbReference type="InterPro" id="IPR000531">
    <property type="entry name" value="Beta-barrel_TonB"/>
</dbReference>
<dbReference type="EMBL" id="PREU01000017">
    <property type="protein sequence ID" value="PPA73139.1"/>
    <property type="molecule type" value="Genomic_DNA"/>
</dbReference>
<evidence type="ECO:0000256" key="2">
    <source>
        <dbReference type="ARBA" id="ARBA00009810"/>
    </source>
</evidence>
<evidence type="ECO:0000313" key="18">
    <source>
        <dbReference type="Proteomes" id="UP000239990"/>
    </source>
</evidence>
<evidence type="ECO:0000259" key="16">
    <source>
        <dbReference type="SMART" id="SM00965"/>
    </source>
</evidence>
<dbReference type="Pfam" id="PF07660">
    <property type="entry name" value="STN"/>
    <property type="match status" value="1"/>
</dbReference>
<reference evidence="17 18" key="1">
    <citation type="submission" date="2018-02" db="EMBL/GenBank/DDBJ databases">
        <title>Draft Genome of Achromobacter spanius stain 6.</title>
        <authorList>
            <person name="Gunasekera T.S."/>
            <person name="Radwan O."/>
            <person name="Ruiz O.N."/>
        </authorList>
    </citation>
    <scope>NUCLEOTIDE SEQUENCE [LARGE SCALE GENOMIC DNA]</scope>
    <source>
        <strain evidence="17 18">6</strain>
    </source>
</reference>
<dbReference type="PANTHER" id="PTHR30069:SF29">
    <property type="entry name" value="HEMOGLOBIN AND HEMOGLOBIN-HAPTOGLOBIN-BINDING PROTEIN 1-RELATED"/>
    <property type="match status" value="1"/>
</dbReference>
<dbReference type="InterPro" id="IPR036942">
    <property type="entry name" value="Beta-barrel_TonB_sf"/>
</dbReference>
<keyword evidence="5" id="KW-0410">Iron transport</keyword>
<evidence type="ECO:0000256" key="15">
    <source>
        <dbReference type="SAM" id="MobiDB-lite"/>
    </source>
</evidence>
<comment type="subcellular location">
    <subcellularLocation>
        <location evidence="1 13">Cell outer membrane</location>
        <topology evidence="1 13">Multi-pass membrane protein</topology>
    </subcellularLocation>
</comment>
<organism evidence="17 18">
    <name type="scientific">Achromobacter spanius</name>
    <dbReference type="NCBI Taxonomy" id="217203"/>
    <lineage>
        <taxon>Bacteria</taxon>
        <taxon>Pseudomonadati</taxon>
        <taxon>Pseudomonadota</taxon>
        <taxon>Betaproteobacteria</taxon>
        <taxon>Burkholderiales</taxon>
        <taxon>Alcaligenaceae</taxon>
        <taxon>Achromobacter</taxon>
    </lineage>
</organism>
<dbReference type="InterPro" id="IPR012910">
    <property type="entry name" value="Plug_dom"/>
</dbReference>
<dbReference type="NCBIfam" id="TIGR01786">
    <property type="entry name" value="TonB-hemlactrns"/>
    <property type="match status" value="1"/>
</dbReference>
<dbReference type="Gene3D" id="2.170.130.10">
    <property type="entry name" value="TonB-dependent receptor, plug domain"/>
    <property type="match status" value="1"/>
</dbReference>
<dbReference type="InterPro" id="IPR011276">
    <property type="entry name" value="TonB_haem/Hb_rcpt"/>
</dbReference>
<evidence type="ECO:0000256" key="4">
    <source>
        <dbReference type="ARBA" id="ARBA00022452"/>
    </source>
</evidence>
<feature type="region of interest" description="Disordered" evidence="15">
    <location>
        <begin position="329"/>
        <end position="348"/>
    </location>
</feature>
<feature type="region of interest" description="Disordered" evidence="15">
    <location>
        <begin position="582"/>
        <end position="603"/>
    </location>
</feature>
<proteinExistence type="inferred from homology"/>
<evidence type="ECO:0000256" key="3">
    <source>
        <dbReference type="ARBA" id="ARBA00022448"/>
    </source>
</evidence>
<dbReference type="CDD" id="cd01347">
    <property type="entry name" value="ligand_gated_channel"/>
    <property type="match status" value="1"/>
</dbReference>
<evidence type="ECO:0000256" key="12">
    <source>
        <dbReference type="ARBA" id="ARBA00023237"/>
    </source>
</evidence>
<accession>A0A2S5GJI1</accession>
<dbReference type="AlphaFoldDB" id="A0A2S5GJI1"/>
<evidence type="ECO:0000256" key="6">
    <source>
        <dbReference type="ARBA" id="ARBA00022692"/>
    </source>
</evidence>
<dbReference type="GO" id="GO:0009279">
    <property type="term" value="C:cell outer membrane"/>
    <property type="evidence" value="ECO:0007669"/>
    <property type="project" value="UniProtKB-SubCell"/>
</dbReference>
<comment type="caution">
    <text evidence="17">The sequence shown here is derived from an EMBL/GenBank/DDBJ whole genome shotgun (WGS) entry which is preliminary data.</text>
</comment>
<keyword evidence="7" id="KW-0732">Signal</keyword>
<dbReference type="InterPro" id="IPR010949">
    <property type="entry name" value="TonB_Hb/transfer/lactofer_rcpt"/>
</dbReference>
<keyword evidence="12 13" id="KW-0998">Cell outer membrane</keyword>
<keyword evidence="11 17" id="KW-0675">Receptor</keyword>
<dbReference type="GO" id="GO:0044718">
    <property type="term" value="P:siderophore transmembrane transport"/>
    <property type="evidence" value="ECO:0007669"/>
    <property type="project" value="TreeGrafter"/>
</dbReference>
<dbReference type="GO" id="GO:0015344">
    <property type="term" value="F:siderophore uptake transmembrane transporter activity"/>
    <property type="evidence" value="ECO:0007669"/>
    <property type="project" value="TreeGrafter"/>
</dbReference>
<keyword evidence="10 13" id="KW-0472">Membrane</keyword>
<gene>
    <name evidence="17" type="ORF">C4E15_27260</name>
</gene>
<comment type="similarity">
    <text evidence="2 13 14">Belongs to the TonB-dependent receptor family.</text>
</comment>
<keyword evidence="5" id="KW-0406">Ion transport</keyword>
<evidence type="ECO:0000256" key="7">
    <source>
        <dbReference type="ARBA" id="ARBA00022729"/>
    </source>
</evidence>
<evidence type="ECO:0000313" key="17">
    <source>
        <dbReference type="EMBL" id="PPA73139.1"/>
    </source>
</evidence>
<dbReference type="PROSITE" id="PS52016">
    <property type="entry name" value="TONB_DEPENDENT_REC_3"/>
    <property type="match status" value="1"/>
</dbReference>
<dbReference type="InterPro" id="IPR011662">
    <property type="entry name" value="Secretin/TonB_short_N"/>
</dbReference>
<dbReference type="SMART" id="SM00965">
    <property type="entry name" value="STN"/>
    <property type="match status" value="1"/>
</dbReference>
<evidence type="ECO:0000256" key="10">
    <source>
        <dbReference type="ARBA" id="ARBA00023136"/>
    </source>
</evidence>
<sequence length="882" mass="95046">MAYLPASRASGSRTLADAPPRQTRQTRLRHAVRAALALAAAAAALPPQAAAQGLAASASAPTAAAARDARAYRIAAGTLADALPRFADSAGVTVLFDAALVGQRRTPGLTGTYTVADGFARLLDGSGLAVQERSRNVFVLQAAMPGITQLAPVKVEGEGAVATAAWETSTDRKRMDELQIKNWSDLGKRAEPGVSFNRSNNSINIRGLDQDRVLTRVDGIRLPWLDDGARGVKGGLEAVDFNSLSRLDIVRGADASAGGSGAISGIADLRTLDPSDLLTDGKTFGALAKTDYDSADSSWGANAALAGQIHSNTFWLVQAGVRNGHALDNRGDVGGYGPKRSEPSPEDYDQRSFLLKLQQRVEGGHRFGLTGETFKRKADIDNMFEQGAGTSYLYGENSTKKETERERVSFDYSYQAPGAGGLIDSATAVVYWQRVRLDNSLDGMRSVDSRARIIPGDPFRYGFPSGPYGRSNSIQQTLFGVNGELTKRLAGTSVSQLWTLGGEWYGNKTEQNSSGYDNCPAIRPGLPAPFGPRSCDMLHTNQADVPQSKGNQWALWVQDEFSFADGRYTVMPALRYDHYEQKPQSTDSYASNPNAAALPPSNSGSRFSPKLLGTWKAGDDLSLYAQYAYGFKAPSASQLYTNYGGPGTYLRVGNPYLKPETSKGWELGAKIGSDDLGGAVSFFDNRYQNFIDTNQPLDASSPQWQTGWAGQYPLGVTGNVNRGKVRIYGAEASAHWKFSPGWRTWGSLAWAVGKDEGTGQYLNSVAPLKAILGVGYGRDVWGVDAMLTTALKRDKVEYPEASATTPNADFQAPGYGVVDLMGYWRPTAVKGLQVQAGVFNLFDKKYWEAINVPTAGSLALPRTVDWYTEPGRSVRVSLTYQY</sequence>
<dbReference type="Pfam" id="PF00593">
    <property type="entry name" value="TonB_dep_Rec_b-barrel"/>
    <property type="match status" value="1"/>
</dbReference>
<dbReference type="Gene3D" id="3.55.50.30">
    <property type="match status" value="1"/>
</dbReference>
<dbReference type="RefSeq" id="WP_104145598.1">
    <property type="nucleotide sequence ID" value="NZ_PREU01000017.1"/>
</dbReference>
<dbReference type="InterPro" id="IPR037066">
    <property type="entry name" value="Plug_dom_sf"/>
</dbReference>
<feature type="domain" description="Secretin/TonB short N-terminal" evidence="16">
    <location>
        <begin position="92"/>
        <end position="143"/>
    </location>
</feature>